<evidence type="ECO:0000313" key="3">
    <source>
        <dbReference type="EMBL" id="SEO12733.1"/>
    </source>
</evidence>
<dbReference type="AlphaFoldDB" id="A0A1H8M5T9"/>
<evidence type="ECO:0000256" key="1">
    <source>
        <dbReference type="SAM" id="MobiDB-lite"/>
    </source>
</evidence>
<dbReference type="InterPro" id="IPR013429">
    <property type="entry name" value="Regulatory_FmdB_Zinc_ribbon"/>
</dbReference>
<dbReference type="OrthoDB" id="9813321at2"/>
<dbReference type="EMBL" id="FODT01000001">
    <property type="protein sequence ID" value="SEO12733.1"/>
    <property type="molecule type" value="Genomic_DNA"/>
</dbReference>
<feature type="domain" description="Putative regulatory protein FmdB zinc ribbon" evidence="2">
    <location>
        <begin position="1"/>
        <end position="40"/>
    </location>
</feature>
<accession>A0A1H8M5T9</accession>
<proteinExistence type="predicted"/>
<protein>
    <submittedName>
        <fullName evidence="3">Putative regulatory protein, FmdB family</fullName>
    </submittedName>
</protein>
<feature type="region of interest" description="Disordered" evidence="1">
    <location>
        <begin position="56"/>
        <end position="75"/>
    </location>
</feature>
<sequence length="75" mass="8124">MPLYGFHCADCDKESELLVGFSDRPHCPGCGGRKMERLVSRPAPPGQSKGLIKAARAQAAREGHLSNFSRKERGG</sequence>
<dbReference type="Pfam" id="PF09723">
    <property type="entry name" value="Zn_ribbon_8"/>
    <property type="match status" value="1"/>
</dbReference>
<evidence type="ECO:0000259" key="2">
    <source>
        <dbReference type="SMART" id="SM00834"/>
    </source>
</evidence>
<evidence type="ECO:0000313" key="4">
    <source>
        <dbReference type="Proteomes" id="UP000199615"/>
    </source>
</evidence>
<feature type="compositionally biased region" description="Basic and acidic residues" evidence="1">
    <location>
        <begin position="59"/>
        <end position="75"/>
    </location>
</feature>
<keyword evidence="4" id="KW-1185">Reference proteome</keyword>
<name>A0A1H8M5T9_9BRAD</name>
<dbReference type="NCBIfam" id="TIGR02605">
    <property type="entry name" value="CxxC_CxxC_SSSS"/>
    <property type="match status" value="1"/>
</dbReference>
<gene>
    <name evidence="3" type="ORF">SAMN05444123_101379</name>
</gene>
<dbReference type="RefSeq" id="WP_092681707.1">
    <property type="nucleotide sequence ID" value="NZ_FODT01000001.1"/>
</dbReference>
<organism evidence="3 4">
    <name type="scientific">Rhodopseudomonas pseudopalustris</name>
    <dbReference type="NCBI Taxonomy" id="1513892"/>
    <lineage>
        <taxon>Bacteria</taxon>
        <taxon>Pseudomonadati</taxon>
        <taxon>Pseudomonadota</taxon>
        <taxon>Alphaproteobacteria</taxon>
        <taxon>Hyphomicrobiales</taxon>
        <taxon>Nitrobacteraceae</taxon>
        <taxon>Rhodopseudomonas</taxon>
    </lineage>
</organism>
<reference evidence="4" key="1">
    <citation type="submission" date="2016-10" db="EMBL/GenBank/DDBJ databases">
        <authorList>
            <person name="Varghese N."/>
            <person name="Submissions S."/>
        </authorList>
    </citation>
    <scope>NUCLEOTIDE SEQUENCE [LARGE SCALE GENOMIC DNA]</scope>
    <source>
        <strain evidence="4">DSM 123</strain>
    </source>
</reference>
<dbReference type="SMART" id="SM00834">
    <property type="entry name" value="CxxC_CXXC_SSSS"/>
    <property type="match status" value="1"/>
</dbReference>
<dbReference type="Proteomes" id="UP000199615">
    <property type="component" value="Unassembled WGS sequence"/>
</dbReference>